<gene>
    <name evidence="4" type="ORF">CKO13_09315</name>
</gene>
<dbReference type="RefSeq" id="WP_200260038.1">
    <property type="nucleotide sequence ID" value="NZ_NRSH01000113.1"/>
</dbReference>
<feature type="coiled-coil region" evidence="1">
    <location>
        <begin position="675"/>
        <end position="735"/>
    </location>
</feature>
<evidence type="ECO:0000256" key="2">
    <source>
        <dbReference type="SAM" id="MobiDB-lite"/>
    </source>
</evidence>
<keyword evidence="5" id="KW-1185">Reference proteome</keyword>
<evidence type="ECO:0000259" key="3">
    <source>
        <dbReference type="Pfam" id="PF13476"/>
    </source>
</evidence>
<reference evidence="4 5" key="1">
    <citation type="journal article" date="2020" name="Microorganisms">
        <title>Osmotic Adaptation and Compatible Solute Biosynthesis of Phototrophic Bacteria as Revealed from Genome Analyses.</title>
        <authorList>
            <person name="Imhoff J.F."/>
            <person name="Rahn T."/>
            <person name="Kunzel S."/>
            <person name="Keller A."/>
            <person name="Neulinger S.C."/>
        </authorList>
    </citation>
    <scope>NUCLEOTIDE SEQUENCE [LARGE SCALE GENOMIC DNA]</scope>
    <source>
        <strain evidence="4 5">DSM 15116</strain>
    </source>
</reference>
<accession>A0ABS1EAC4</accession>
<dbReference type="InterPro" id="IPR027417">
    <property type="entry name" value="P-loop_NTPase"/>
</dbReference>
<name>A0ABS1EAC4_9GAMM</name>
<comment type="caution">
    <text evidence="4">The sequence shown here is derived from an EMBL/GenBank/DDBJ whole genome shotgun (WGS) entry which is preliminary data.</text>
</comment>
<dbReference type="Proteomes" id="UP000738126">
    <property type="component" value="Unassembled WGS sequence"/>
</dbReference>
<dbReference type="EMBL" id="NRSH01000113">
    <property type="protein sequence ID" value="MBK1727211.1"/>
    <property type="molecule type" value="Genomic_DNA"/>
</dbReference>
<dbReference type="SUPFAM" id="SSF52540">
    <property type="entry name" value="P-loop containing nucleoside triphosphate hydrolases"/>
    <property type="match status" value="1"/>
</dbReference>
<dbReference type="Gene3D" id="3.40.50.300">
    <property type="entry name" value="P-loop containing nucleotide triphosphate hydrolases"/>
    <property type="match status" value="2"/>
</dbReference>
<feature type="domain" description="Rad50/SbcC-type AAA" evidence="3">
    <location>
        <begin position="5"/>
        <end position="312"/>
    </location>
</feature>
<dbReference type="PANTHER" id="PTHR41259:SF1">
    <property type="entry name" value="DOUBLE-STRAND BREAK REPAIR RAD50 ATPASE, PUTATIVE-RELATED"/>
    <property type="match status" value="1"/>
</dbReference>
<feature type="region of interest" description="Disordered" evidence="2">
    <location>
        <begin position="312"/>
        <end position="335"/>
    </location>
</feature>
<protein>
    <recommendedName>
        <fullName evidence="3">Rad50/SbcC-type AAA domain-containing protein</fullName>
    </recommendedName>
</protein>
<sequence>MQLQRVRVTNFRKLMGPVEIAELPPGLAVIGGGNEEGKSTLLEAIRAALFEKHGLMGEAARAMQPLGAAVAPEVELDFTVGGTEYRLWKRFVSKPRAELCGGGQTWADDAAEDQLQALLGFQRPGKGASKLEHHGLWGLLWVSQGETFEQPVVPNATARDSLAGVLDTEVGEVLGGDVGPRLLQEFATERDRFWTKAGKPRGELKEAHSALERARAAREAAEQRLHEEAERRERLERVEQERARMRAEGVVAQMEARQQAAEARQQELDQRRRAVEDAEQQAKLAATERAQAQERWQGRQTLRDAVADLAEQEANAEETVTARQGEAEQADAERDRLARALEAAETALDRHRARERHLEGLRRRQTVQAERDRVADTLAKATAAEAAAREARKAAGALAVTDQALQALRGQEQALGEAEARLQGAATQMELAVNVAYQVTGEAQGDGTGYRITGEAEVILDGVGRIQVQAGGAELPEQKEQARRARRERDAALDALGVATLAEAEDQLARKQAHEQEASNQDQRLAALAPEEAGGLAGLRKRLDQLDAELAGLPTPAEDDPDGEALAAACEQARQEREGAETARNQARQALDAQQQTVQAADNRLTQARTRLEEIQRNRARYQRQLNEARAEADDETLARALSDKQGQEEAATAAAREAREALDALDPEAIETEVAHARAAVTKAKEREQELEREADGLRRALRETGDEGLSEQVAELAREEEAAERQAAAVEREAAAVWRAAGALEEAAREARQAYLAPLNRYLVPYLRYLFPGAEPVLSDTLAVEGLQRGGQAEAFTQLSIGAREQVAVLTRLAFADLLAEAGGEAPPVILDDALVYADQERFDTMKHLLARSAQRHQVLVLTCRPMDYLSLGAVEFRVG</sequence>
<dbReference type="PANTHER" id="PTHR41259">
    <property type="entry name" value="DOUBLE-STRAND BREAK REPAIR RAD50 ATPASE, PUTATIVE-RELATED"/>
    <property type="match status" value="1"/>
</dbReference>
<feature type="compositionally biased region" description="Polar residues" evidence="2">
    <location>
        <begin position="585"/>
        <end position="600"/>
    </location>
</feature>
<evidence type="ECO:0000256" key="1">
    <source>
        <dbReference type="SAM" id="Coils"/>
    </source>
</evidence>
<dbReference type="InterPro" id="IPR038729">
    <property type="entry name" value="Rad50/SbcC_AAA"/>
</dbReference>
<evidence type="ECO:0000313" key="5">
    <source>
        <dbReference type="Proteomes" id="UP000738126"/>
    </source>
</evidence>
<feature type="coiled-coil region" evidence="1">
    <location>
        <begin position="475"/>
        <end position="524"/>
    </location>
</feature>
<organism evidence="4 5">
    <name type="scientific">Halorhodospira neutriphila</name>
    <dbReference type="NCBI Taxonomy" id="168379"/>
    <lineage>
        <taxon>Bacteria</taxon>
        <taxon>Pseudomonadati</taxon>
        <taxon>Pseudomonadota</taxon>
        <taxon>Gammaproteobacteria</taxon>
        <taxon>Chromatiales</taxon>
        <taxon>Ectothiorhodospiraceae</taxon>
        <taxon>Halorhodospira</taxon>
    </lineage>
</organism>
<keyword evidence="1" id="KW-0175">Coiled coil</keyword>
<dbReference type="Pfam" id="PF13476">
    <property type="entry name" value="AAA_23"/>
    <property type="match status" value="1"/>
</dbReference>
<proteinExistence type="predicted"/>
<evidence type="ECO:0000313" key="4">
    <source>
        <dbReference type="EMBL" id="MBK1727211.1"/>
    </source>
</evidence>
<feature type="region of interest" description="Disordered" evidence="2">
    <location>
        <begin position="569"/>
        <end position="600"/>
    </location>
</feature>